<dbReference type="PANTHER" id="PTHR33392:SF6">
    <property type="entry name" value="POLYISOPRENYL-TEICHOIC ACID--PEPTIDOGLYCAN TEICHOIC ACID TRANSFERASE TAGU"/>
    <property type="match status" value="1"/>
</dbReference>
<dbReference type="Pfam" id="PF03816">
    <property type="entry name" value="LytR_cpsA_psr"/>
    <property type="match status" value="1"/>
</dbReference>
<proteinExistence type="inferred from homology"/>
<dbReference type="Gene3D" id="3.40.630.190">
    <property type="entry name" value="LCP protein"/>
    <property type="match status" value="1"/>
</dbReference>
<comment type="similarity">
    <text evidence="1">Belongs to the LytR/CpsA/Psr (LCP) family.</text>
</comment>
<dbReference type="AlphaFoldDB" id="A0A1G8KPB8"/>
<evidence type="ECO:0000256" key="5">
    <source>
        <dbReference type="SAM" id="MobiDB-lite"/>
    </source>
</evidence>
<feature type="domain" description="Cell envelope-related transcriptional attenuator" evidence="6">
    <location>
        <begin position="101"/>
        <end position="249"/>
    </location>
</feature>
<dbReference type="Proteomes" id="UP000198853">
    <property type="component" value="Unassembled WGS sequence"/>
</dbReference>
<keyword evidence="4" id="KW-0472">Membrane</keyword>
<evidence type="ECO:0000256" key="2">
    <source>
        <dbReference type="ARBA" id="ARBA00022692"/>
    </source>
</evidence>
<dbReference type="PANTHER" id="PTHR33392">
    <property type="entry name" value="POLYISOPRENYL-TEICHOIC ACID--PEPTIDOGLYCAN TEICHOIC ACID TRANSFERASE TAGU"/>
    <property type="match status" value="1"/>
</dbReference>
<evidence type="ECO:0000256" key="3">
    <source>
        <dbReference type="ARBA" id="ARBA00022968"/>
    </source>
</evidence>
<evidence type="ECO:0000259" key="6">
    <source>
        <dbReference type="Pfam" id="PF03816"/>
    </source>
</evidence>
<keyword evidence="8" id="KW-1185">Reference proteome</keyword>
<gene>
    <name evidence="7" type="ORF">SAMN04488123_102227</name>
</gene>
<evidence type="ECO:0000256" key="1">
    <source>
        <dbReference type="ARBA" id="ARBA00006068"/>
    </source>
</evidence>
<keyword evidence="3" id="KW-0735">Signal-anchor</keyword>
<dbReference type="InterPro" id="IPR050922">
    <property type="entry name" value="LytR/CpsA/Psr_CW_biosynth"/>
</dbReference>
<keyword evidence="2" id="KW-0812">Transmembrane</keyword>
<dbReference type="EMBL" id="FNEN01000002">
    <property type="protein sequence ID" value="SDI45258.1"/>
    <property type="molecule type" value="Genomic_DNA"/>
</dbReference>
<dbReference type="RefSeq" id="WP_176764579.1">
    <property type="nucleotide sequence ID" value="NZ_FNEN01000002.1"/>
</dbReference>
<dbReference type="GO" id="GO:0071555">
    <property type="term" value="P:cell wall organization"/>
    <property type="evidence" value="ECO:0007669"/>
    <property type="project" value="UniProtKB-KW"/>
</dbReference>
<evidence type="ECO:0000313" key="7">
    <source>
        <dbReference type="EMBL" id="SDI45258.1"/>
    </source>
</evidence>
<evidence type="ECO:0000313" key="8">
    <source>
        <dbReference type="Proteomes" id="UP000198853"/>
    </source>
</evidence>
<evidence type="ECO:0000256" key="4">
    <source>
        <dbReference type="ARBA" id="ARBA00022989"/>
    </source>
</evidence>
<feature type="region of interest" description="Disordered" evidence="5">
    <location>
        <begin position="327"/>
        <end position="351"/>
    </location>
</feature>
<dbReference type="InterPro" id="IPR004474">
    <property type="entry name" value="LytR_CpsA_psr"/>
</dbReference>
<reference evidence="7 8" key="1">
    <citation type="submission" date="2016-10" db="EMBL/GenBank/DDBJ databases">
        <authorList>
            <person name="de Groot N.N."/>
        </authorList>
    </citation>
    <scope>NUCLEOTIDE SEQUENCE [LARGE SCALE GENOMIC DNA]</scope>
    <source>
        <strain evidence="7 8">DSM 21771</strain>
    </source>
</reference>
<feature type="compositionally biased region" description="Polar residues" evidence="5">
    <location>
        <begin position="335"/>
        <end position="345"/>
    </location>
</feature>
<keyword evidence="4" id="KW-1133">Transmembrane helix</keyword>
<sequence length="351" mass="39086">MAKKNSSQQSSRSFKHHRKKRRNKKIIFSLVALVLFVVASAGALLFYFFTQAGGLVGETQDPLERGEVSERRDQAVNPADDHISVLFLGTDNRDGELDGLADAILLATFNAEEDSVNVVSIPRDSYVEIPGHPTDDKINHAHAFGGADMMVNTVENLLDVPVDYYVTLNFDAFMDTVDIFDGIDVNSPMSFTEQDADGNMDEISIDEGPQTLNGEEALAYVRMRMQDPDGDLGRGERQQEVLGSLIDEATNLSSIGNYNQVFDRLQENMRMNISFNEITGLHSYAGSIDDINYHQLEGESFRESGVDYHRVYDSSLEDTQAMLKQHLDLEDDTSPDTTESINAGENSEENH</sequence>
<name>A0A1G8KPB8_9BACI</name>
<accession>A0A1G8KPB8</accession>
<dbReference type="NCBIfam" id="TIGR00350">
    <property type="entry name" value="lytR_cpsA_psr"/>
    <property type="match status" value="1"/>
</dbReference>
<organism evidence="7 8">
    <name type="scientific">Natribacillus halophilus</name>
    <dbReference type="NCBI Taxonomy" id="549003"/>
    <lineage>
        <taxon>Bacteria</taxon>
        <taxon>Bacillati</taxon>
        <taxon>Bacillota</taxon>
        <taxon>Bacilli</taxon>
        <taxon>Bacillales</taxon>
        <taxon>Bacillaceae</taxon>
        <taxon>Natribacillus</taxon>
    </lineage>
</organism>
<protein>
    <submittedName>
        <fullName evidence="7">Cell envelope-related function transcriptional attenuator common domain-containing protein</fullName>
    </submittedName>
</protein>